<dbReference type="EC" id="2.7.13.3" evidence="2"/>
<dbReference type="InterPro" id="IPR000700">
    <property type="entry name" value="PAS-assoc_C"/>
</dbReference>
<sequence length="420" mass="48651">MDFFNLFANIPGTMVVVSPELKILAATDAYLKLTMRKREDIIGKHFLLEAFPDSQVSYEDNPVRKSLEKALQTKQTDYMDVIRYGITRSEEDGGGVYEGYWEASHTPVLDANGNVEYLIQHTSDVTEREKTKIALSVTENKFRFMAETLPQLVFTLSPEGNITYLNQRWATYSGVNTEDLMHNKRWNEIYDAKELESIVKKWSENFNKGQDIQLEVRKRSKDGQYRWFLCKSQPMRDEQGNIIMWAGSCTDIHDMRQMVQELLQSNEQMSALSDQVQIAYKQAETERKTLENLIMKAPAFFCLLDGPDHRYKLVNDKYQQLFPNRQLEGRTVAEAVPEVVEQGFIDILDNVYNTGKEFIAEEIPVKLDLHDTGKIDDVYLNFIYQALYDDTDKITGILVFGYVVDEQVKYRQKLQELGKA</sequence>
<dbReference type="Pfam" id="PF08447">
    <property type="entry name" value="PAS_3"/>
    <property type="match status" value="1"/>
</dbReference>
<dbReference type="CDD" id="cd00130">
    <property type="entry name" value="PAS"/>
    <property type="match status" value="2"/>
</dbReference>
<keyword evidence="3" id="KW-0597">Phosphoprotein</keyword>
<dbReference type="InterPro" id="IPR013655">
    <property type="entry name" value="PAS_fold_3"/>
</dbReference>
<dbReference type="PROSITE" id="PS50113">
    <property type="entry name" value="PAC"/>
    <property type="match status" value="2"/>
</dbReference>
<evidence type="ECO:0000256" key="6">
    <source>
        <dbReference type="SAM" id="Coils"/>
    </source>
</evidence>
<dbReference type="PANTHER" id="PTHR43304">
    <property type="entry name" value="PHYTOCHROME-LIKE PROTEIN CPH1"/>
    <property type="match status" value="1"/>
</dbReference>
<dbReference type="InterPro" id="IPR013656">
    <property type="entry name" value="PAS_4"/>
</dbReference>
<feature type="domain" description="PAS" evidence="7">
    <location>
        <begin position="138"/>
        <end position="209"/>
    </location>
</feature>
<dbReference type="InterPro" id="IPR001610">
    <property type="entry name" value="PAC"/>
</dbReference>
<comment type="caution">
    <text evidence="9">The sequence shown here is derived from an EMBL/GenBank/DDBJ whole genome shotgun (WGS) entry which is preliminary data.</text>
</comment>
<comment type="catalytic activity">
    <reaction evidence="1">
        <text>ATP + protein L-histidine = ADP + protein N-phospho-L-histidine.</text>
        <dbReference type="EC" id="2.7.13.3"/>
    </reaction>
</comment>
<dbReference type="InterPro" id="IPR000014">
    <property type="entry name" value="PAS"/>
</dbReference>
<dbReference type="Pfam" id="PF08448">
    <property type="entry name" value="PAS_4"/>
    <property type="match status" value="2"/>
</dbReference>
<dbReference type="RefSeq" id="WP_378017533.1">
    <property type="nucleotide sequence ID" value="NZ_JBHSKT010000006.1"/>
</dbReference>
<evidence type="ECO:0000256" key="4">
    <source>
        <dbReference type="ARBA" id="ARBA00022679"/>
    </source>
</evidence>
<evidence type="ECO:0000256" key="1">
    <source>
        <dbReference type="ARBA" id="ARBA00000085"/>
    </source>
</evidence>
<dbReference type="InterPro" id="IPR035965">
    <property type="entry name" value="PAS-like_dom_sf"/>
</dbReference>
<protein>
    <recommendedName>
        <fullName evidence="2">histidine kinase</fullName>
        <ecNumber evidence="2">2.7.13.3</ecNumber>
    </recommendedName>
</protein>
<gene>
    <name evidence="9" type="ORF">ACFPIB_11130</name>
</gene>
<evidence type="ECO:0000313" key="9">
    <source>
        <dbReference type="EMBL" id="MFC5271166.1"/>
    </source>
</evidence>
<evidence type="ECO:0000256" key="2">
    <source>
        <dbReference type="ARBA" id="ARBA00012438"/>
    </source>
</evidence>
<keyword evidence="10" id="KW-1185">Reference proteome</keyword>
<accession>A0ABW0EC33</accession>
<keyword evidence="6" id="KW-0175">Coiled coil</keyword>
<name>A0ABW0EC33_9BACT</name>
<feature type="domain" description="PAC" evidence="8">
    <location>
        <begin position="210"/>
        <end position="264"/>
    </location>
</feature>
<reference evidence="10" key="1">
    <citation type="journal article" date="2019" name="Int. J. Syst. Evol. Microbiol.">
        <title>The Global Catalogue of Microorganisms (GCM) 10K type strain sequencing project: providing services to taxonomists for standard genome sequencing and annotation.</title>
        <authorList>
            <consortium name="The Broad Institute Genomics Platform"/>
            <consortium name="The Broad Institute Genome Sequencing Center for Infectious Disease"/>
            <person name="Wu L."/>
            <person name="Ma J."/>
        </authorList>
    </citation>
    <scope>NUCLEOTIDE SEQUENCE [LARGE SCALE GENOMIC DNA]</scope>
    <source>
        <strain evidence="10">KACC 12602</strain>
    </source>
</reference>
<organism evidence="9 10">
    <name type="scientific">Adhaeribacter terreus</name>
    <dbReference type="NCBI Taxonomy" id="529703"/>
    <lineage>
        <taxon>Bacteria</taxon>
        <taxon>Pseudomonadati</taxon>
        <taxon>Bacteroidota</taxon>
        <taxon>Cytophagia</taxon>
        <taxon>Cytophagales</taxon>
        <taxon>Hymenobacteraceae</taxon>
        <taxon>Adhaeribacter</taxon>
    </lineage>
</organism>
<dbReference type="SUPFAM" id="SSF55785">
    <property type="entry name" value="PYP-like sensor domain (PAS domain)"/>
    <property type="match status" value="3"/>
</dbReference>
<dbReference type="PROSITE" id="PS50112">
    <property type="entry name" value="PAS"/>
    <property type="match status" value="1"/>
</dbReference>
<evidence type="ECO:0000259" key="7">
    <source>
        <dbReference type="PROSITE" id="PS50112"/>
    </source>
</evidence>
<dbReference type="Gene3D" id="3.30.450.20">
    <property type="entry name" value="PAS domain"/>
    <property type="match status" value="3"/>
</dbReference>
<evidence type="ECO:0000259" key="8">
    <source>
        <dbReference type="PROSITE" id="PS50113"/>
    </source>
</evidence>
<evidence type="ECO:0000313" key="10">
    <source>
        <dbReference type="Proteomes" id="UP001596161"/>
    </source>
</evidence>
<dbReference type="Proteomes" id="UP001596161">
    <property type="component" value="Unassembled WGS sequence"/>
</dbReference>
<dbReference type="SMART" id="SM00086">
    <property type="entry name" value="PAC"/>
    <property type="match status" value="2"/>
</dbReference>
<feature type="domain" description="PAC" evidence="8">
    <location>
        <begin position="80"/>
        <end position="137"/>
    </location>
</feature>
<dbReference type="PANTHER" id="PTHR43304:SF1">
    <property type="entry name" value="PAC DOMAIN-CONTAINING PROTEIN"/>
    <property type="match status" value="1"/>
</dbReference>
<keyword evidence="5" id="KW-0418">Kinase</keyword>
<dbReference type="InterPro" id="IPR052162">
    <property type="entry name" value="Sensor_kinase/Photoreceptor"/>
</dbReference>
<dbReference type="NCBIfam" id="TIGR00229">
    <property type="entry name" value="sensory_box"/>
    <property type="match status" value="1"/>
</dbReference>
<keyword evidence="4" id="KW-0808">Transferase</keyword>
<evidence type="ECO:0000256" key="3">
    <source>
        <dbReference type="ARBA" id="ARBA00022553"/>
    </source>
</evidence>
<proteinExistence type="predicted"/>
<feature type="coiled-coil region" evidence="6">
    <location>
        <begin position="255"/>
        <end position="293"/>
    </location>
</feature>
<dbReference type="SMART" id="SM00091">
    <property type="entry name" value="PAS"/>
    <property type="match status" value="3"/>
</dbReference>
<evidence type="ECO:0000256" key="5">
    <source>
        <dbReference type="ARBA" id="ARBA00022777"/>
    </source>
</evidence>
<dbReference type="EMBL" id="JBHSKT010000006">
    <property type="protein sequence ID" value="MFC5271166.1"/>
    <property type="molecule type" value="Genomic_DNA"/>
</dbReference>